<dbReference type="Pfam" id="PF12957">
    <property type="entry name" value="DUF3846"/>
    <property type="match status" value="1"/>
</dbReference>
<dbReference type="Proteomes" id="UP000185210">
    <property type="component" value="Unassembled WGS sequence"/>
</dbReference>
<feature type="domain" description="DUF3846" evidence="1">
    <location>
        <begin position="6"/>
        <end position="105"/>
    </location>
</feature>
<evidence type="ECO:0000313" key="2">
    <source>
        <dbReference type="EMBL" id="SIB16038.1"/>
    </source>
</evidence>
<proteinExistence type="predicted"/>
<comment type="caution">
    <text evidence="2">The sequence shown here is derived from an EMBL/GenBank/DDBJ whole genome shotgun (WGS) entry which is preliminary data.</text>
</comment>
<dbReference type="RefSeq" id="WP_074292871.1">
    <property type="nucleotide sequence ID" value="NZ_FSFF01000001.1"/>
</dbReference>
<dbReference type="EMBL" id="FSHM01000004">
    <property type="protein sequence ID" value="SIB16038.1"/>
    <property type="molecule type" value="Genomic_DNA"/>
</dbReference>
<reference evidence="2 3" key="1">
    <citation type="submission" date="2016-11" db="EMBL/GenBank/DDBJ databases">
        <authorList>
            <consortium name="Pathogen Informatics"/>
        </authorList>
    </citation>
    <scope>NUCLEOTIDE SEQUENCE [LARGE SCALE GENOMIC DNA]</scope>
    <source>
        <strain evidence="2 3">104</strain>
    </source>
</reference>
<evidence type="ECO:0000259" key="1">
    <source>
        <dbReference type="Pfam" id="PF12957"/>
    </source>
</evidence>
<evidence type="ECO:0000313" key="3">
    <source>
        <dbReference type="Proteomes" id="UP000185210"/>
    </source>
</evidence>
<dbReference type="AlphaFoldDB" id="A0AB38D127"/>
<gene>
    <name evidence="2" type="ORF">SAMEA2070301_03062</name>
</gene>
<sequence>MIASPIEVLIVRQDESYRIDKLPNDIKRLSHLVGGHLQAKTTKTATFWFNSHGKREKMPINYMATYLWWKLDPASESQDTINGPCVITGPANDSLEATDIYPDVLDLHATMELVREDVKP</sequence>
<organism evidence="2 3">
    <name type="scientific">Mycobacteroides abscessus subsp. abscessus</name>
    <dbReference type="NCBI Taxonomy" id="1185650"/>
    <lineage>
        <taxon>Bacteria</taxon>
        <taxon>Bacillati</taxon>
        <taxon>Actinomycetota</taxon>
        <taxon>Actinomycetes</taxon>
        <taxon>Mycobacteriales</taxon>
        <taxon>Mycobacteriaceae</taxon>
        <taxon>Mycobacteroides</taxon>
        <taxon>Mycobacteroides abscessus</taxon>
    </lineage>
</organism>
<dbReference type="InterPro" id="IPR024559">
    <property type="entry name" value="DUF3846"/>
</dbReference>
<protein>
    <submittedName>
        <fullName evidence="2">Domain of uncharacterized function (DUF3846)</fullName>
    </submittedName>
</protein>
<accession>A0AB38D127</accession>
<name>A0AB38D127_9MYCO</name>